<dbReference type="Proteomes" id="UP000327157">
    <property type="component" value="Chromosome 17"/>
</dbReference>
<evidence type="ECO:0000256" key="1">
    <source>
        <dbReference type="SAM" id="SignalP"/>
    </source>
</evidence>
<dbReference type="PANTHER" id="PTHR47722">
    <property type="entry name" value="EXPRESSED PROTEIN"/>
    <property type="match status" value="1"/>
</dbReference>
<proteinExistence type="predicted"/>
<sequence>MVNEEVLKRRFFLYWRGWILLLVWESASSGDKCLCAKRWPSTCKRPSPPTSTYCKLYQTFYKRHHRRTLLPPRLSFDNLEFFIDIWEEDRFLFSEMVPGRVLDRYQNPTTRSTLSVSVLVGRKDSNRVACIIDNSMFDYIDRKAYRATANDYIDFSAVTHSSLSGPGSLCFSWTTEMKELLMFLGSKWISWMLRTRRKRF</sequence>
<evidence type="ECO:0000313" key="3">
    <source>
        <dbReference type="Proteomes" id="UP000327157"/>
    </source>
</evidence>
<dbReference type="AlphaFoldDB" id="A0A5N5G4N4"/>
<keyword evidence="3" id="KW-1185">Reference proteome</keyword>
<reference evidence="2 3" key="3">
    <citation type="submission" date="2019-11" db="EMBL/GenBank/DDBJ databases">
        <title>A de novo genome assembly of a pear dwarfing rootstock.</title>
        <authorList>
            <person name="Wang F."/>
            <person name="Wang J."/>
            <person name="Li S."/>
            <person name="Zhang Y."/>
            <person name="Fang M."/>
            <person name="Ma L."/>
            <person name="Zhao Y."/>
            <person name="Jiang S."/>
        </authorList>
    </citation>
    <scope>NUCLEOTIDE SEQUENCE [LARGE SCALE GENOMIC DNA]</scope>
    <source>
        <strain evidence="2">S2</strain>
        <tissue evidence="2">Leaf</tissue>
    </source>
</reference>
<gene>
    <name evidence="2" type="ORF">D8674_018401</name>
</gene>
<feature type="chain" id="PRO_5024272839" evidence="1">
    <location>
        <begin position="31"/>
        <end position="200"/>
    </location>
</feature>
<reference evidence="3" key="2">
    <citation type="submission" date="2019-10" db="EMBL/GenBank/DDBJ databases">
        <title>A de novo genome assembly of a pear dwarfing rootstock.</title>
        <authorList>
            <person name="Wang F."/>
            <person name="Wang J."/>
            <person name="Li S."/>
            <person name="Zhang Y."/>
            <person name="Fang M."/>
            <person name="Ma L."/>
            <person name="Zhao Y."/>
            <person name="Jiang S."/>
        </authorList>
    </citation>
    <scope>NUCLEOTIDE SEQUENCE [LARGE SCALE GENOMIC DNA]</scope>
</reference>
<name>A0A5N5G4N4_9ROSA</name>
<feature type="signal peptide" evidence="1">
    <location>
        <begin position="1"/>
        <end position="30"/>
    </location>
</feature>
<dbReference type="InterPro" id="IPR044207">
    <property type="entry name" value="At5g39250-like"/>
</dbReference>
<dbReference type="EMBL" id="SMOL01000487">
    <property type="protein sequence ID" value="KAB2610369.1"/>
    <property type="molecule type" value="Genomic_DNA"/>
</dbReference>
<dbReference type="PANTHER" id="PTHR47722:SF1">
    <property type="entry name" value="F-BOX DOMAIN CONTAINING PROTEIN, EXPRESSED"/>
    <property type="match status" value="1"/>
</dbReference>
<accession>A0A5N5G4N4</accession>
<evidence type="ECO:0000313" key="2">
    <source>
        <dbReference type="EMBL" id="KAB2610369.1"/>
    </source>
</evidence>
<keyword evidence="1" id="KW-0732">Signal</keyword>
<protein>
    <submittedName>
        <fullName evidence="2">F-box protein</fullName>
    </submittedName>
</protein>
<comment type="caution">
    <text evidence="2">The sequence shown here is derived from an EMBL/GenBank/DDBJ whole genome shotgun (WGS) entry which is preliminary data.</text>
</comment>
<reference evidence="2 3" key="1">
    <citation type="submission" date="2019-09" db="EMBL/GenBank/DDBJ databases">
        <authorList>
            <person name="Ou C."/>
        </authorList>
    </citation>
    <scope>NUCLEOTIDE SEQUENCE [LARGE SCALE GENOMIC DNA]</scope>
    <source>
        <strain evidence="2">S2</strain>
        <tissue evidence="2">Leaf</tissue>
    </source>
</reference>
<organism evidence="2 3">
    <name type="scientific">Pyrus ussuriensis x Pyrus communis</name>
    <dbReference type="NCBI Taxonomy" id="2448454"/>
    <lineage>
        <taxon>Eukaryota</taxon>
        <taxon>Viridiplantae</taxon>
        <taxon>Streptophyta</taxon>
        <taxon>Embryophyta</taxon>
        <taxon>Tracheophyta</taxon>
        <taxon>Spermatophyta</taxon>
        <taxon>Magnoliopsida</taxon>
        <taxon>eudicotyledons</taxon>
        <taxon>Gunneridae</taxon>
        <taxon>Pentapetalae</taxon>
        <taxon>rosids</taxon>
        <taxon>fabids</taxon>
        <taxon>Rosales</taxon>
        <taxon>Rosaceae</taxon>
        <taxon>Amygdaloideae</taxon>
        <taxon>Maleae</taxon>
        <taxon>Pyrus</taxon>
    </lineage>
</organism>
<dbReference type="OrthoDB" id="192402at2759"/>